<accession>A0A9W6Z515</accession>
<organism evidence="3 4">
    <name type="scientific">Ambrosiozyma monospora</name>
    <name type="common">Yeast</name>
    <name type="synonym">Endomycopsis monosporus</name>
    <dbReference type="NCBI Taxonomy" id="43982"/>
    <lineage>
        <taxon>Eukaryota</taxon>
        <taxon>Fungi</taxon>
        <taxon>Dikarya</taxon>
        <taxon>Ascomycota</taxon>
        <taxon>Saccharomycotina</taxon>
        <taxon>Pichiomycetes</taxon>
        <taxon>Pichiales</taxon>
        <taxon>Pichiaceae</taxon>
        <taxon>Ambrosiozyma</taxon>
    </lineage>
</organism>
<keyword evidence="4" id="KW-1185">Reference proteome</keyword>
<evidence type="ECO:0000259" key="2">
    <source>
        <dbReference type="Pfam" id="PF05433"/>
    </source>
</evidence>
<gene>
    <name evidence="3" type="ORF">Amon01_000846700</name>
</gene>
<evidence type="ECO:0000313" key="4">
    <source>
        <dbReference type="Proteomes" id="UP001165063"/>
    </source>
</evidence>
<dbReference type="Proteomes" id="UP001165063">
    <property type="component" value="Unassembled WGS sequence"/>
</dbReference>
<protein>
    <submittedName>
        <fullName evidence="3">Unnamed protein product</fullName>
    </submittedName>
</protein>
<dbReference type="GO" id="GO:0019867">
    <property type="term" value="C:outer membrane"/>
    <property type="evidence" value="ECO:0007669"/>
    <property type="project" value="InterPro"/>
</dbReference>
<dbReference type="PANTHER" id="PTHR37014">
    <property type="entry name" value="EXPRESSION LETHALITY PROTEIN HEL10, PUTATIVE (AFU_ORTHOLOGUE AFUA_1G06580)-RELATED"/>
    <property type="match status" value="1"/>
</dbReference>
<dbReference type="PANTHER" id="PTHR37014:SF10">
    <property type="entry name" value="RICH PROTEIN MS8, PUTATIVE (AFU_ORTHOLOGUE AFUA_7G05650)-RELATED"/>
    <property type="match status" value="1"/>
</dbReference>
<name>A0A9W6Z515_AMBMO</name>
<feature type="compositionally biased region" description="Polar residues" evidence="1">
    <location>
        <begin position="1"/>
        <end position="10"/>
    </location>
</feature>
<sequence length="103" mass="10758">MSANDFYSSGDNKEYNGNQGGDRPDNAHEGERGFLSTVAGGIAGGYAGNTLGDKKGHGTLGTIVGAIGGAIAANKLEDLAENKYAQHKQNQGRDIDNNNSREF</sequence>
<proteinExistence type="predicted"/>
<evidence type="ECO:0000313" key="3">
    <source>
        <dbReference type="EMBL" id="GMG56400.1"/>
    </source>
</evidence>
<dbReference type="EMBL" id="BSXU01007537">
    <property type="protein sequence ID" value="GMG56400.1"/>
    <property type="molecule type" value="Genomic_DNA"/>
</dbReference>
<feature type="region of interest" description="Disordered" evidence="1">
    <location>
        <begin position="1"/>
        <end position="34"/>
    </location>
</feature>
<dbReference type="OrthoDB" id="4070509at2759"/>
<dbReference type="InterPro" id="IPR008816">
    <property type="entry name" value="Gly_zipper_2TM_dom"/>
</dbReference>
<dbReference type="Pfam" id="PF05433">
    <property type="entry name" value="Rick_17kDa_Anti"/>
    <property type="match status" value="1"/>
</dbReference>
<evidence type="ECO:0000256" key="1">
    <source>
        <dbReference type="SAM" id="MobiDB-lite"/>
    </source>
</evidence>
<dbReference type="AlphaFoldDB" id="A0A9W6Z515"/>
<feature type="domain" description="Glycine zipper 2TM" evidence="2">
    <location>
        <begin position="36"/>
        <end position="76"/>
    </location>
</feature>
<feature type="compositionally biased region" description="Basic and acidic residues" evidence="1">
    <location>
        <begin position="22"/>
        <end position="32"/>
    </location>
</feature>
<comment type="caution">
    <text evidence="3">The sequence shown here is derived from an EMBL/GenBank/DDBJ whole genome shotgun (WGS) entry which is preliminary data.</text>
</comment>
<reference evidence="3" key="1">
    <citation type="submission" date="2023-04" db="EMBL/GenBank/DDBJ databases">
        <title>Ambrosiozyma monospora NBRC 1965.</title>
        <authorList>
            <person name="Ichikawa N."/>
            <person name="Sato H."/>
            <person name="Tonouchi N."/>
        </authorList>
    </citation>
    <scope>NUCLEOTIDE SEQUENCE</scope>
    <source>
        <strain evidence="3">NBRC 1965</strain>
    </source>
</reference>